<accession>A0AA42B841</accession>
<gene>
    <name evidence="1" type="ORF">NAF29_13935</name>
</gene>
<dbReference type="Gene3D" id="3.40.1260.10">
    <property type="entry name" value="DsrEFH-like"/>
    <property type="match status" value="1"/>
</dbReference>
<protein>
    <submittedName>
        <fullName evidence="1">DsrH/TusB family sulfur relay protein</fullName>
    </submittedName>
</protein>
<evidence type="ECO:0000313" key="1">
    <source>
        <dbReference type="EMBL" id="MCM2680755.1"/>
    </source>
</evidence>
<reference evidence="1 2" key="1">
    <citation type="journal article" date="2013" name="Antonie Van Leeuwenhoek">
        <title>Echinimonas agarilytica gen. nov., sp. nov., a new gammaproteobacterium isolated from the sea urchin Strongylocentrotus intermedius.</title>
        <authorList>
            <person name="Nedashkovskaya O.I."/>
            <person name="Stenkova A.M."/>
            <person name="Zhukova N.V."/>
            <person name="Van Trappen S."/>
            <person name="Lee J.S."/>
            <person name="Kim S.B."/>
        </authorList>
    </citation>
    <scope>NUCLEOTIDE SEQUENCE [LARGE SCALE GENOMIC DNA]</scope>
    <source>
        <strain evidence="1 2">KMM 6351</strain>
    </source>
</reference>
<dbReference type="SUPFAM" id="SSF75169">
    <property type="entry name" value="DsrEFH-like"/>
    <property type="match status" value="1"/>
</dbReference>
<dbReference type="Proteomes" id="UP001165393">
    <property type="component" value="Unassembled WGS sequence"/>
</dbReference>
<dbReference type="InterPro" id="IPR027396">
    <property type="entry name" value="DsrEFH-like"/>
</dbReference>
<dbReference type="GO" id="GO:0005737">
    <property type="term" value="C:cytoplasm"/>
    <property type="evidence" value="ECO:0007669"/>
    <property type="project" value="InterPro"/>
</dbReference>
<organism evidence="1 2">
    <name type="scientific">Echinimonas agarilytica</name>
    <dbReference type="NCBI Taxonomy" id="1215918"/>
    <lineage>
        <taxon>Bacteria</taxon>
        <taxon>Pseudomonadati</taxon>
        <taxon>Pseudomonadota</taxon>
        <taxon>Gammaproteobacteria</taxon>
        <taxon>Alteromonadales</taxon>
        <taxon>Echinimonadaceae</taxon>
        <taxon>Echinimonas</taxon>
    </lineage>
</organism>
<keyword evidence="2" id="KW-1185">Reference proteome</keyword>
<dbReference type="Pfam" id="PF04077">
    <property type="entry name" value="DsrH"/>
    <property type="match status" value="1"/>
</dbReference>
<proteinExistence type="predicted"/>
<name>A0AA42B841_9GAMM</name>
<dbReference type="InterPro" id="IPR007215">
    <property type="entry name" value="Sulphur_relay_TusB/DsrH"/>
</dbReference>
<dbReference type="RefSeq" id="WP_251262237.1">
    <property type="nucleotide sequence ID" value="NZ_JAMQGP010000007.1"/>
</dbReference>
<dbReference type="AlphaFoldDB" id="A0AA42B841"/>
<dbReference type="EMBL" id="JAMQGP010000007">
    <property type="protein sequence ID" value="MCM2680755.1"/>
    <property type="molecule type" value="Genomic_DNA"/>
</dbReference>
<sequence>MSSESKSILYVVRSETPPAWSQHVSSADSILLVENGVYLHASEHFRTARVYVLTSDVVARAITTQAQLVDHDDWVKLSLSHDQIIRL</sequence>
<dbReference type="GO" id="GO:0002143">
    <property type="term" value="P:tRNA wobble position uridine thiolation"/>
    <property type="evidence" value="ECO:0007669"/>
    <property type="project" value="InterPro"/>
</dbReference>
<comment type="caution">
    <text evidence="1">The sequence shown here is derived from an EMBL/GenBank/DDBJ whole genome shotgun (WGS) entry which is preliminary data.</text>
</comment>
<evidence type="ECO:0000313" key="2">
    <source>
        <dbReference type="Proteomes" id="UP001165393"/>
    </source>
</evidence>